<evidence type="ECO:0000313" key="3">
    <source>
        <dbReference type="Proteomes" id="UP000247476"/>
    </source>
</evidence>
<keyword evidence="3" id="KW-1185">Reference proteome</keyword>
<dbReference type="Proteomes" id="UP000247476">
    <property type="component" value="Unassembled WGS sequence"/>
</dbReference>
<evidence type="ECO:0008006" key="4">
    <source>
        <dbReference type="Google" id="ProtNLM"/>
    </source>
</evidence>
<sequence>MFGFMLFLHLTGLFLWIGALLAVVLVLPLMKTQLGSGPSNTLAKRLIRVAGFVAHPGAAAVLVSGVYMILQLDLGKDRPLWLEVMEKGGGTLIVAALVVTGVMGSSIKKRLSAAGAGEAPRLTGYVTTTAAFLVLIVAVVFVVSMKL</sequence>
<name>A0A2V5KST6_9BACL</name>
<comment type="caution">
    <text evidence="2">The sequence shown here is derived from an EMBL/GenBank/DDBJ whole genome shotgun (WGS) entry which is preliminary data.</text>
</comment>
<keyword evidence="1" id="KW-0812">Transmembrane</keyword>
<evidence type="ECO:0000313" key="2">
    <source>
        <dbReference type="EMBL" id="PYI52176.1"/>
    </source>
</evidence>
<feature type="transmembrane region" description="Helical" evidence="1">
    <location>
        <begin position="119"/>
        <end position="143"/>
    </location>
</feature>
<accession>A0A2V5KST6</accession>
<keyword evidence="1" id="KW-1133">Transmembrane helix</keyword>
<reference evidence="2 3" key="1">
    <citation type="submission" date="2018-05" db="EMBL/GenBank/DDBJ databases">
        <title>Paenibacillus flagellatus sp. nov., isolated from selenium mineral soil.</title>
        <authorList>
            <person name="Dai X."/>
        </authorList>
    </citation>
    <scope>NUCLEOTIDE SEQUENCE [LARGE SCALE GENOMIC DNA]</scope>
    <source>
        <strain evidence="2 3">DXL2</strain>
    </source>
</reference>
<dbReference type="OrthoDB" id="2988102at2"/>
<gene>
    <name evidence="2" type="ORF">DLM86_22130</name>
</gene>
<protein>
    <recommendedName>
        <fullName evidence="4">Copper resistance protein D domain-containing protein</fullName>
    </recommendedName>
</protein>
<dbReference type="AlphaFoldDB" id="A0A2V5KST6"/>
<feature type="transmembrane region" description="Helical" evidence="1">
    <location>
        <begin position="6"/>
        <end position="29"/>
    </location>
</feature>
<feature type="transmembrane region" description="Helical" evidence="1">
    <location>
        <begin position="49"/>
        <end position="70"/>
    </location>
</feature>
<dbReference type="EMBL" id="QJVJ01000010">
    <property type="protein sequence ID" value="PYI52176.1"/>
    <property type="molecule type" value="Genomic_DNA"/>
</dbReference>
<proteinExistence type="predicted"/>
<keyword evidence="1" id="KW-0472">Membrane</keyword>
<organism evidence="2 3">
    <name type="scientific">Paenibacillus flagellatus</name>
    <dbReference type="NCBI Taxonomy" id="2211139"/>
    <lineage>
        <taxon>Bacteria</taxon>
        <taxon>Bacillati</taxon>
        <taxon>Bacillota</taxon>
        <taxon>Bacilli</taxon>
        <taxon>Bacillales</taxon>
        <taxon>Paenibacillaceae</taxon>
        <taxon>Paenibacillus</taxon>
    </lineage>
</organism>
<feature type="transmembrane region" description="Helical" evidence="1">
    <location>
        <begin position="90"/>
        <end position="107"/>
    </location>
</feature>
<dbReference type="RefSeq" id="WP_110842249.1">
    <property type="nucleotide sequence ID" value="NZ_QJVJ01000010.1"/>
</dbReference>
<evidence type="ECO:0000256" key="1">
    <source>
        <dbReference type="SAM" id="Phobius"/>
    </source>
</evidence>